<dbReference type="SUPFAM" id="SSF53448">
    <property type="entry name" value="Nucleotide-diphospho-sugar transferases"/>
    <property type="match status" value="1"/>
</dbReference>
<feature type="domain" description="Glycosyltransferase 2-like" evidence="4">
    <location>
        <begin position="5"/>
        <end position="146"/>
    </location>
</feature>
<dbReference type="PANTHER" id="PTHR22916:SF51">
    <property type="entry name" value="GLYCOSYLTRANSFERASE EPSH-RELATED"/>
    <property type="match status" value="1"/>
</dbReference>
<dbReference type="PANTHER" id="PTHR22916">
    <property type="entry name" value="GLYCOSYLTRANSFERASE"/>
    <property type="match status" value="1"/>
</dbReference>
<dbReference type="OrthoDB" id="5291101at2"/>
<sequence>MPKLSIIVTAYNVAAYLGPCLDGIIGQTLEDIEVIVVDDGSTDGTGELVEAYAKADARVRAIRFEENTPGGVGPAANAGLAAATGDFIGFADGDDLYDPRMFGRLYDAAVAHDADLAMCRYHLMDDATGELGEPDEGRYWQPYGETTAVAMDAEQRSALLRFIAVPWRKIYRRDLVERVGLRFPEGDFFFEDNPVHWAAVLGARKVVMVPEYLCRHRVARPGQTMETADHRLPQIFAHHDTIRDLLRQMGMEAEHRDDLLLWLATQLAWVSARAEGDVVRGLYDRLVPVVGQYDSDEIARFCASAAPFGTAPLLKALKAEDFSAFEAAVEGRGRATTAGARPGRARGTSVWALGMYHLRHSGVRRTARLTGRFAAERLGLTGRKRTGGEGHAVTQKDVMMGLVVLQREMRELREEVAALRRELAEGRAAGTGAPEAGGEPRKAEDGDD</sequence>
<evidence type="ECO:0000259" key="4">
    <source>
        <dbReference type="Pfam" id="PF00535"/>
    </source>
</evidence>
<evidence type="ECO:0000256" key="3">
    <source>
        <dbReference type="SAM" id="MobiDB-lite"/>
    </source>
</evidence>
<evidence type="ECO:0000313" key="6">
    <source>
        <dbReference type="Proteomes" id="UP000325785"/>
    </source>
</evidence>
<organism evidence="5 6">
    <name type="scientific">Roseovarius indicus</name>
    <dbReference type="NCBI Taxonomy" id="540747"/>
    <lineage>
        <taxon>Bacteria</taxon>
        <taxon>Pseudomonadati</taxon>
        <taxon>Pseudomonadota</taxon>
        <taxon>Alphaproteobacteria</taxon>
        <taxon>Rhodobacterales</taxon>
        <taxon>Roseobacteraceae</taxon>
        <taxon>Roseovarius</taxon>
    </lineage>
</organism>
<feature type="region of interest" description="Disordered" evidence="3">
    <location>
        <begin position="424"/>
        <end position="448"/>
    </location>
</feature>
<accession>A0A5P3AIT5</accession>
<evidence type="ECO:0000313" key="5">
    <source>
        <dbReference type="EMBL" id="QEW28258.1"/>
    </source>
</evidence>
<feature type="compositionally biased region" description="Low complexity" evidence="3">
    <location>
        <begin position="426"/>
        <end position="437"/>
    </location>
</feature>
<dbReference type="CDD" id="cd00761">
    <property type="entry name" value="Glyco_tranf_GTA_type"/>
    <property type="match status" value="1"/>
</dbReference>
<dbReference type="EMBL" id="CP031598">
    <property type="protein sequence ID" value="QEW28258.1"/>
    <property type="molecule type" value="Genomic_DNA"/>
</dbReference>
<dbReference type="AlphaFoldDB" id="A0A5P3AIT5"/>
<feature type="compositionally biased region" description="Basic and acidic residues" evidence="3">
    <location>
        <begin position="438"/>
        <end position="448"/>
    </location>
</feature>
<dbReference type="Pfam" id="PF00535">
    <property type="entry name" value="Glycos_transf_2"/>
    <property type="match status" value="1"/>
</dbReference>
<dbReference type="Proteomes" id="UP000325785">
    <property type="component" value="Chromosome"/>
</dbReference>
<dbReference type="EC" id="2.4.-.-" evidence="5"/>
<dbReference type="KEGG" id="rid:RIdsm_04085"/>
<keyword evidence="2 5" id="KW-0808">Transferase</keyword>
<dbReference type="Gene3D" id="3.90.550.10">
    <property type="entry name" value="Spore Coat Polysaccharide Biosynthesis Protein SpsA, Chain A"/>
    <property type="match status" value="1"/>
</dbReference>
<dbReference type="InterPro" id="IPR029044">
    <property type="entry name" value="Nucleotide-diphossugar_trans"/>
</dbReference>
<keyword evidence="1 5" id="KW-0328">Glycosyltransferase</keyword>
<gene>
    <name evidence="5" type="primary">epsJ_3</name>
    <name evidence="5" type="ORF">RIdsm_04085</name>
</gene>
<dbReference type="GO" id="GO:0016758">
    <property type="term" value="F:hexosyltransferase activity"/>
    <property type="evidence" value="ECO:0007669"/>
    <property type="project" value="UniProtKB-ARBA"/>
</dbReference>
<dbReference type="InterPro" id="IPR001173">
    <property type="entry name" value="Glyco_trans_2-like"/>
</dbReference>
<proteinExistence type="predicted"/>
<reference evidence="5 6" key="1">
    <citation type="submission" date="2018-08" db="EMBL/GenBank/DDBJ databases">
        <title>Genetic Globetrotter - A new plasmid hitch-hiking vast phylogenetic and geographic distances.</title>
        <authorList>
            <person name="Vollmers J."/>
            <person name="Petersen J."/>
        </authorList>
    </citation>
    <scope>NUCLEOTIDE SEQUENCE [LARGE SCALE GENOMIC DNA]</scope>
    <source>
        <strain evidence="5 6">DSM 26383</strain>
    </source>
</reference>
<evidence type="ECO:0000256" key="2">
    <source>
        <dbReference type="ARBA" id="ARBA00022679"/>
    </source>
</evidence>
<protein>
    <submittedName>
        <fullName evidence="5">Putative glycosyltransferase EpsJ</fullName>
        <ecNumber evidence="5">2.4.-.-</ecNumber>
    </submittedName>
</protein>
<name>A0A5P3AIT5_9RHOB</name>
<dbReference type="RefSeq" id="WP_057817904.1">
    <property type="nucleotide sequence ID" value="NZ_CP031598.1"/>
</dbReference>
<evidence type="ECO:0000256" key="1">
    <source>
        <dbReference type="ARBA" id="ARBA00022676"/>
    </source>
</evidence>